<dbReference type="SUPFAM" id="SSF51735">
    <property type="entry name" value="NAD(P)-binding Rossmann-fold domains"/>
    <property type="match status" value="1"/>
</dbReference>
<dbReference type="EMBL" id="JBHRWI010000029">
    <property type="protein sequence ID" value="MFC3513416.1"/>
    <property type="molecule type" value="Genomic_DNA"/>
</dbReference>
<evidence type="ECO:0000256" key="1">
    <source>
        <dbReference type="ARBA" id="ARBA00023002"/>
    </source>
</evidence>
<evidence type="ECO:0000259" key="3">
    <source>
        <dbReference type="Pfam" id="PF02317"/>
    </source>
</evidence>
<dbReference type="RefSeq" id="WP_377868128.1">
    <property type="nucleotide sequence ID" value="NZ_JBHMAY010000004.1"/>
</dbReference>
<keyword evidence="5" id="KW-1185">Reference proteome</keyword>
<comment type="caution">
    <text evidence="4">The sequence shown here is derived from an EMBL/GenBank/DDBJ whole genome shotgun (WGS) entry which is preliminary data.</text>
</comment>
<evidence type="ECO:0000259" key="2">
    <source>
        <dbReference type="Pfam" id="PF01210"/>
    </source>
</evidence>
<evidence type="ECO:0000313" key="4">
    <source>
        <dbReference type="EMBL" id="MFC3513416.1"/>
    </source>
</evidence>
<dbReference type="InterPro" id="IPR008927">
    <property type="entry name" value="6-PGluconate_DH-like_C_sf"/>
</dbReference>
<organism evidence="4 5">
    <name type="scientific">Amycolatopsis halotolerans</name>
    <dbReference type="NCBI Taxonomy" id="330083"/>
    <lineage>
        <taxon>Bacteria</taxon>
        <taxon>Bacillati</taxon>
        <taxon>Actinomycetota</taxon>
        <taxon>Actinomycetes</taxon>
        <taxon>Pseudonocardiales</taxon>
        <taxon>Pseudonocardiaceae</taxon>
        <taxon>Amycolatopsis</taxon>
    </lineage>
</organism>
<proteinExistence type="predicted"/>
<gene>
    <name evidence="4" type="ORF">ACFORO_24825</name>
</gene>
<dbReference type="InterPro" id="IPR013328">
    <property type="entry name" value="6PGD_dom2"/>
</dbReference>
<dbReference type="PANTHER" id="PTHR38015">
    <property type="entry name" value="BLR6086 PROTEIN"/>
    <property type="match status" value="1"/>
</dbReference>
<dbReference type="InterPro" id="IPR003421">
    <property type="entry name" value="Opine_DH"/>
</dbReference>
<reference evidence="5" key="1">
    <citation type="journal article" date="2019" name="Int. J. Syst. Evol. Microbiol.">
        <title>The Global Catalogue of Microorganisms (GCM) 10K type strain sequencing project: providing services to taxonomists for standard genome sequencing and annotation.</title>
        <authorList>
            <consortium name="The Broad Institute Genomics Platform"/>
            <consortium name="The Broad Institute Genome Sequencing Center for Infectious Disease"/>
            <person name="Wu L."/>
            <person name="Ma J."/>
        </authorList>
    </citation>
    <scope>NUCLEOTIDE SEQUENCE [LARGE SCALE GENOMIC DNA]</scope>
    <source>
        <strain evidence="5">CGMCC 4.7682</strain>
    </source>
</reference>
<dbReference type="InterPro" id="IPR011128">
    <property type="entry name" value="G3P_DH_NAD-dep_N"/>
</dbReference>
<dbReference type="InterPro" id="IPR051729">
    <property type="entry name" value="Opine/Lysopine_DH"/>
</dbReference>
<keyword evidence="1" id="KW-0560">Oxidoreductase</keyword>
<sequence length="370" mass="39282">MTVKIAVLGGGHGSWATVAELAEHGHEVRWWRRNAEASEALRATGAVGVRDYRGSRSVPVGDGAGEINPVADLAEAVRGAALIVIPLPSTTHDDLAPRLAPLLTEGQVVFLPPGTFGSMVFAKAVASAGGSSEIAFAEAGTLPYLARRHGDAEVVISGYATRLPTGVFPLRLAESAFKTLREAYPSIEDAGDGLSGALMNAGPIIHPPLITMNAGPLEHFAAWDIHNEGTQPSIRSVTDALDAERVALREAFGYGAPHFPLADHYATDGEEWMYGRSAHERLTDSGDWREKIDLHTHRYMVEDTRLGLSLLVSAGRWAGVPTPVAEGLLALGSAITGRDFYAEGRTFENLGLADLDRAGLAKLLQDGVQS</sequence>
<dbReference type="InterPro" id="IPR036291">
    <property type="entry name" value="NAD(P)-bd_dom_sf"/>
</dbReference>
<dbReference type="Pfam" id="PF01210">
    <property type="entry name" value="NAD_Gly3P_dh_N"/>
    <property type="match status" value="1"/>
</dbReference>
<dbReference type="Pfam" id="PF02317">
    <property type="entry name" value="Octopine_DH"/>
    <property type="match status" value="1"/>
</dbReference>
<dbReference type="Proteomes" id="UP001595764">
    <property type="component" value="Unassembled WGS sequence"/>
</dbReference>
<feature type="domain" description="Opine dehydrogenase" evidence="3">
    <location>
        <begin position="194"/>
        <end position="335"/>
    </location>
</feature>
<dbReference type="SUPFAM" id="SSF48179">
    <property type="entry name" value="6-phosphogluconate dehydrogenase C-terminal domain-like"/>
    <property type="match status" value="1"/>
</dbReference>
<dbReference type="Gene3D" id="1.10.1040.10">
    <property type="entry name" value="N-(1-d-carboxylethyl)-l-norvaline Dehydrogenase, domain 2"/>
    <property type="match status" value="1"/>
</dbReference>
<accession>A0ABV7QJY8</accession>
<feature type="domain" description="Glycerol-3-phosphate dehydrogenase NAD-dependent N-terminal" evidence="2">
    <location>
        <begin position="4"/>
        <end position="108"/>
    </location>
</feature>
<name>A0ABV7QJY8_9PSEU</name>
<dbReference type="Gene3D" id="3.40.50.720">
    <property type="entry name" value="NAD(P)-binding Rossmann-like Domain"/>
    <property type="match status" value="1"/>
</dbReference>
<protein>
    <submittedName>
        <fullName evidence="4">NAD/NADP octopine/nopaline dehydrogenase family protein</fullName>
    </submittedName>
</protein>
<dbReference type="PANTHER" id="PTHR38015:SF1">
    <property type="entry name" value="OPINE DEHYDROGENASE DOMAIN-CONTAINING PROTEIN"/>
    <property type="match status" value="1"/>
</dbReference>
<evidence type="ECO:0000313" key="5">
    <source>
        <dbReference type="Proteomes" id="UP001595764"/>
    </source>
</evidence>